<dbReference type="RefSeq" id="WP_193692182.1">
    <property type="nucleotide sequence ID" value="NZ_CP062804.1"/>
</dbReference>
<evidence type="ECO:0000313" key="2">
    <source>
        <dbReference type="Proteomes" id="UP000397656"/>
    </source>
</evidence>
<dbReference type="GeneID" id="98405219"/>
<accession>A0A7M2H4I7</accession>
<reference evidence="1 2" key="1">
    <citation type="submission" date="2020-10" db="EMBL/GenBank/DDBJ databases">
        <title>Complete genome sequence of Cupriavidus basilensis CCUG 49340T.</title>
        <authorList>
            <person name="Salva-Serra F."/>
            <person name="Donoso R.A."/>
            <person name="Cho K.H."/>
            <person name="Yoo J.A."/>
            <person name="Lee K."/>
            <person name="Yoon S.-H."/>
            <person name="Perez-Pantoja D."/>
            <person name="Moore E.R.B."/>
        </authorList>
    </citation>
    <scope>NUCLEOTIDE SEQUENCE [LARGE SCALE GENOMIC DNA]</scope>
    <source>
        <strain evidence="2">CCUG 49340</strain>
    </source>
</reference>
<gene>
    <name evidence="1" type="ORF">F7R26_030130</name>
</gene>
<dbReference type="Proteomes" id="UP000397656">
    <property type="component" value="Chromosome 2"/>
</dbReference>
<organism evidence="1 2">
    <name type="scientific">Cupriavidus basilensis</name>
    <dbReference type="NCBI Taxonomy" id="68895"/>
    <lineage>
        <taxon>Bacteria</taxon>
        <taxon>Pseudomonadati</taxon>
        <taxon>Pseudomonadota</taxon>
        <taxon>Betaproteobacteria</taxon>
        <taxon>Burkholderiales</taxon>
        <taxon>Burkholderiaceae</taxon>
        <taxon>Cupriavidus</taxon>
    </lineage>
</organism>
<protein>
    <submittedName>
        <fullName evidence="1">Uncharacterized protein</fullName>
    </submittedName>
</protein>
<sequence length="102" mass="11361">MAFIHIIYAGTRIILSRKPYLSWREIQEEFCDYTASLGPWSEVEVTEFLSDEYRMLMPSAATQVSAFIDSAAVIKELSFVDKSGQEGPLDCGHSVSVVPPVT</sequence>
<name>A0A7M2H4I7_9BURK</name>
<proteinExistence type="predicted"/>
<evidence type="ECO:0000313" key="1">
    <source>
        <dbReference type="EMBL" id="QOT79032.1"/>
    </source>
</evidence>
<dbReference type="AlphaFoldDB" id="A0A7M2H4I7"/>
<dbReference type="EMBL" id="CP062804">
    <property type="protein sequence ID" value="QOT79032.1"/>
    <property type="molecule type" value="Genomic_DNA"/>
</dbReference>